<dbReference type="Gene3D" id="2.60.120.590">
    <property type="entry name" value="Alpha-ketoglutarate-dependent dioxygenase AlkB-like"/>
    <property type="match status" value="1"/>
</dbReference>
<sequence>MEPVGQHLAEHRLSEGKDVFYFPNFITTEEEEYLIRKINDSPQPQWKKLASRRLQIWGGDITAKGNLLPRPFPPFISKYPDVIARIKATGAFENTPHKEPNHVIINEYLPGQGIMPHEDGPQYHPVVATLSLGSHTVFHYYQYRADGDGDPASSGHGKTIDTRPTLSVILEPRSLIISSGAMYTSHLHGIEEATEDIIACTPHFAGIAISNLARLKDPQIKQFIGTGTPLQRGVRYSLTCRDVGRVLHLSRR</sequence>
<evidence type="ECO:0000256" key="1">
    <source>
        <dbReference type="ARBA" id="ARBA00004123"/>
    </source>
</evidence>
<comment type="similarity">
    <text evidence="2">Belongs to the alkB family.</text>
</comment>
<dbReference type="InterPro" id="IPR027450">
    <property type="entry name" value="AlkB-like"/>
</dbReference>
<dbReference type="STRING" id="945553.A0A0D2Q028"/>
<dbReference type="GO" id="GO:0051213">
    <property type="term" value="F:dioxygenase activity"/>
    <property type="evidence" value="ECO:0007669"/>
    <property type="project" value="UniProtKB-KW"/>
</dbReference>
<dbReference type="Pfam" id="PF13532">
    <property type="entry name" value="2OG-FeII_Oxy_2"/>
    <property type="match status" value="1"/>
</dbReference>
<dbReference type="PANTHER" id="PTHR46030:SF1">
    <property type="entry name" value="ALPHA-KETOGLUTARATE-DEPENDENT DIOXYGENASE ALKB HOMOLOG 6"/>
    <property type="match status" value="1"/>
</dbReference>
<evidence type="ECO:0000313" key="10">
    <source>
        <dbReference type="Proteomes" id="UP000054270"/>
    </source>
</evidence>
<keyword evidence="3" id="KW-0479">Metal-binding</keyword>
<comment type="subcellular location">
    <subcellularLocation>
        <location evidence="1">Nucleus</location>
    </subcellularLocation>
</comment>
<dbReference type="SUPFAM" id="SSF51197">
    <property type="entry name" value="Clavaminate synthase-like"/>
    <property type="match status" value="1"/>
</dbReference>
<gene>
    <name evidence="9" type="ORF">HYPSUDRAFT_183277</name>
</gene>
<feature type="domain" description="Fe2OG dioxygenase" evidence="8">
    <location>
        <begin position="99"/>
        <end position="244"/>
    </location>
</feature>
<proteinExistence type="inferred from homology"/>
<dbReference type="AlphaFoldDB" id="A0A0D2Q028"/>
<dbReference type="GO" id="GO:0046872">
    <property type="term" value="F:metal ion binding"/>
    <property type="evidence" value="ECO:0007669"/>
    <property type="project" value="UniProtKB-KW"/>
</dbReference>
<keyword evidence="5" id="KW-0560">Oxidoreductase</keyword>
<dbReference type="PANTHER" id="PTHR46030">
    <property type="entry name" value="ALPHA-KETOGLUTARATE-DEPENDENT DIOXYGENASE ALKB HOMOLOG 6"/>
    <property type="match status" value="1"/>
</dbReference>
<reference evidence="10" key="1">
    <citation type="submission" date="2014-04" db="EMBL/GenBank/DDBJ databases">
        <title>Evolutionary Origins and Diversification of the Mycorrhizal Mutualists.</title>
        <authorList>
            <consortium name="DOE Joint Genome Institute"/>
            <consortium name="Mycorrhizal Genomics Consortium"/>
            <person name="Kohler A."/>
            <person name="Kuo A."/>
            <person name="Nagy L.G."/>
            <person name="Floudas D."/>
            <person name="Copeland A."/>
            <person name="Barry K.W."/>
            <person name="Cichocki N."/>
            <person name="Veneault-Fourrey C."/>
            <person name="LaButti K."/>
            <person name="Lindquist E.A."/>
            <person name="Lipzen A."/>
            <person name="Lundell T."/>
            <person name="Morin E."/>
            <person name="Murat C."/>
            <person name="Riley R."/>
            <person name="Ohm R."/>
            <person name="Sun H."/>
            <person name="Tunlid A."/>
            <person name="Henrissat B."/>
            <person name="Grigoriev I.V."/>
            <person name="Hibbett D.S."/>
            <person name="Martin F."/>
        </authorList>
    </citation>
    <scope>NUCLEOTIDE SEQUENCE [LARGE SCALE GENOMIC DNA]</scope>
    <source>
        <strain evidence="10">FD-334 SS-4</strain>
    </source>
</reference>
<organism evidence="9 10">
    <name type="scientific">Hypholoma sublateritium (strain FD-334 SS-4)</name>
    <dbReference type="NCBI Taxonomy" id="945553"/>
    <lineage>
        <taxon>Eukaryota</taxon>
        <taxon>Fungi</taxon>
        <taxon>Dikarya</taxon>
        <taxon>Basidiomycota</taxon>
        <taxon>Agaricomycotina</taxon>
        <taxon>Agaricomycetes</taxon>
        <taxon>Agaricomycetidae</taxon>
        <taxon>Agaricales</taxon>
        <taxon>Agaricineae</taxon>
        <taxon>Strophariaceae</taxon>
        <taxon>Hypholoma</taxon>
    </lineage>
</organism>
<protein>
    <recommendedName>
        <fullName evidence="8">Fe2OG dioxygenase domain-containing protein</fullName>
    </recommendedName>
</protein>
<evidence type="ECO:0000259" key="8">
    <source>
        <dbReference type="PROSITE" id="PS51471"/>
    </source>
</evidence>
<dbReference type="GO" id="GO:0005634">
    <property type="term" value="C:nucleus"/>
    <property type="evidence" value="ECO:0007669"/>
    <property type="project" value="UniProtKB-SubCell"/>
</dbReference>
<keyword evidence="4" id="KW-0223">Dioxygenase</keyword>
<evidence type="ECO:0000256" key="4">
    <source>
        <dbReference type="ARBA" id="ARBA00022964"/>
    </source>
</evidence>
<dbReference type="OMA" id="KSPKTKW"/>
<keyword evidence="7" id="KW-0539">Nucleus</keyword>
<evidence type="ECO:0000256" key="2">
    <source>
        <dbReference type="ARBA" id="ARBA00007879"/>
    </source>
</evidence>
<evidence type="ECO:0000256" key="5">
    <source>
        <dbReference type="ARBA" id="ARBA00023002"/>
    </source>
</evidence>
<name>A0A0D2Q028_HYPSF</name>
<evidence type="ECO:0000256" key="3">
    <source>
        <dbReference type="ARBA" id="ARBA00022723"/>
    </source>
</evidence>
<evidence type="ECO:0000256" key="7">
    <source>
        <dbReference type="ARBA" id="ARBA00023242"/>
    </source>
</evidence>
<dbReference type="InterPro" id="IPR032862">
    <property type="entry name" value="ALKBH6"/>
</dbReference>
<dbReference type="PROSITE" id="PS51471">
    <property type="entry name" value="FE2OG_OXY"/>
    <property type="match status" value="1"/>
</dbReference>
<evidence type="ECO:0000256" key="6">
    <source>
        <dbReference type="ARBA" id="ARBA00023004"/>
    </source>
</evidence>
<dbReference type="Proteomes" id="UP000054270">
    <property type="component" value="Unassembled WGS sequence"/>
</dbReference>
<keyword evidence="6" id="KW-0408">Iron</keyword>
<evidence type="ECO:0000313" key="9">
    <source>
        <dbReference type="EMBL" id="KJA24935.1"/>
    </source>
</evidence>
<dbReference type="InterPro" id="IPR037151">
    <property type="entry name" value="AlkB-like_sf"/>
</dbReference>
<dbReference type="OrthoDB" id="412814at2759"/>
<accession>A0A0D2Q028</accession>
<dbReference type="InterPro" id="IPR005123">
    <property type="entry name" value="Oxoglu/Fe-dep_dioxygenase_dom"/>
</dbReference>
<keyword evidence="10" id="KW-1185">Reference proteome</keyword>
<dbReference type="EMBL" id="KN817534">
    <property type="protein sequence ID" value="KJA24935.1"/>
    <property type="molecule type" value="Genomic_DNA"/>
</dbReference>